<reference evidence="2 3" key="1">
    <citation type="submission" date="2016-10" db="EMBL/GenBank/DDBJ databases">
        <authorList>
            <person name="de Groot N.N."/>
        </authorList>
    </citation>
    <scope>NUCLEOTIDE SEQUENCE [LARGE SCALE GENOMIC DNA]</scope>
    <source>
        <strain evidence="2 3">DSM 19033</strain>
    </source>
</reference>
<dbReference type="InterPro" id="IPR007541">
    <property type="entry name" value="Uncharacterised_BSP"/>
</dbReference>
<dbReference type="PANTHER" id="PTHR33321">
    <property type="match status" value="1"/>
</dbReference>
<evidence type="ECO:0000313" key="2">
    <source>
        <dbReference type="EMBL" id="SEB10209.1"/>
    </source>
</evidence>
<dbReference type="InterPro" id="IPR008979">
    <property type="entry name" value="Galactose-bd-like_sf"/>
</dbReference>
<dbReference type="RefSeq" id="WP_090558855.1">
    <property type="nucleotide sequence ID" value="NZ_FNRA01000010.1"/>
</dbReference>
<evidence type="ECO:0000313" key="3">
    <source>
        <dbReference type="Proteomes" id="UP000198850"/>
    </source>
</evidence>
<dbReference type="OrthoDB" id="5134860at2"/>
<keyword evidence="3" id="KW-1185">Reference proteome</keyword>
<organism evidence="2 3">
    <name type="scientific">Pedobacter hartonius</name>
    <dbReference type="NCBI Taxonomy" id="425514"/>
    <lineage>
        <taxon>Bacteria</taxon>
        <taxon>Pseudomonadati</taxon>
        <taxon>Bacteroidota</taxon>
        <taxon>Sphingobacteriia</taxon>
        <taxon>Sphingobacteriales</taxon>
        <taxon>Sphingobacteriaceae</taxon>
        <taxon>Pedobacter</taxon>
    </lineage>
</organism>
<dbReference type="AlphaFoldDB" id="A0A1H4GKP6"/>
<dbReference type="Pfam" id="PF04450">
    <property type="entry name" value="BSP"/>
    <property type="match status" value="1"/>
</dbReference>
<accession>A0A1H4GKP6</accession>
<dbReference type="PANTHER" id="PTHR33321:SF12">
    <property type="entry name" value="PLANT BASIC SECRETORY PROTEIN (BSP) FAMILY PROTEIN"/>
    <property type="match status" value="1"/>
</dbReference>
<dbReference type="SUPFAM" id="SSF49785">
    <property type="entry name" value="Galactose-binding domain-like"/>
    <property type="match status" value="1"/>
</dbReference>
<dbReference type="EMBL" id="FNRA01000010">
    <property type="protein sequence ID" value="SEB10209.1"/>
    <property type="molecule type" value="Genomic_DNA"/>
</dbReference>
<dbReference type="Gene3D" id="2.60.120.260">
    <property type="entry name" value="Galactose-binding domain-like"/>
    <property type="match status" value="1"/>
</dbReference>
<evidence type="ECO:0000259" key="1">
    <source>
        <dbReference type="Pfam" id="PF00754"/>
    </source>
</evidence>
<dbReference type="Pfam" id="PF00754">
    <property type="entry name" value="F5_F8_type_C"/>
    <property type="match status" value="1"/>
</dbReference>
<protein>
    <submittedName>
        <fullName evidence="2">F5/8 type C domain-containing protein</fullName>
    </submittedName>
</protein>
<proteinExistence type="predicted"/>
<dbReference type="InterPro" id="IPR000421">
    <property type="entry name" value="FA58C"/>
</dbReference>
<feature type="domain" description="F5/8 type C" evidence="1">
    <location>
        <begin position="278"/>
        <end position="391"/>
    </location>
</feature>
<gene>
    <name evidence="2" type="ORF">SAMN05443550_110153</name>
</gene>
<dbReference type="Proteomes" id="UP000198850">
    <property type="component" value="Unassembled WGS sequence"/>
</dbReference>
<sequence>MKNQFKNSEKIRLSRFVLLALAGVLSFSSCKKSDELSRSADGTGIASKSQSKLLGIIVFPFGDYTINFKDDVPGGFSTAIRDQMVNTFFAVYPKLSNRFNTNAAKTVTIWMNPDFTGVAQAGGTQIEINPAYMSSHPKDVDVVVHEGMHIVQAYKGGVPGWLTEGIADYVRYKYGIYNDENGWKMQPYRPDQSYTAGYGTTATFLVWLEQHYSATIVDQLNTISRNGQYTSATWVNITGKTVDQLWSEYGQNPTITGLDVTTGAVLTVSRENGSGAGSTEGSLKLIDNSADTKFFIDSFPSGLTLKLTLPQLKIVTSYRLTSGNDFPDRDPKSWTLHGSNDNSNWTQLDSQTNQVFTSRKQEKTYSFSNLTAYKYYRISVSANNGSAGFQLAEWRVIKRPL</sequence>
<dbReference type="PROSITE" id="PS51257">
    <property type="entry name" value="PROKAR_LIPOPROTEIN"/>
    <property type="match status" value="1"/>
</dbReference>
<dbReference type="STRING" id="425514.SAMN05443550_110153"/>
<name>A0A1H4GKP6_9SPHI</name>